<organism evidence="2 3">
    <name type="scientific">Novosphingobium hassiacum</name>
    <dbReference type="NCBI Taxonomy" id="173676"/>
    <lineage>
        <taxon>Bacteria</taxon>
        <taxon>Pseudomonadati</taxon>
        <taxon>Pseudomonadota</taxon>
        <taxon>Alphaproteobacteria</taxon>
        <taxon>Sphingomonadales</taxon>
        <taxon>Sphingomonadaceae</taxon>
        <taxon>Novosphingobium</taxon>
    </lineage>
</organism>
<name>A0A7W6A0W2_9SPHN</name>
<keyword evidence="3" id="KW-1185">Reference proteome</keyword>
<dbReference type="RefSeq" id="WP_183614617.1">
    <property type="nucleotide sequence ID" value="NZ_JACICY010000010.1"/>
</dbReference>
<evidence type="ECO:0000313" key="3">
    <source>
        <dbReference type="Proteomes" id="UP000562395"/>
    </source>
</evidence>
<dbReference type="CDD" id="cd03441">
    <property type="entry name" value="R_hydratase_like"/>
    <property type="match status" value="1"/>
</dbReference>
<dbReference type="Gene3D" id="3.10.129.10">
    <property type="entry name" value="Hotdog Thioesterase"/>
    <property type="match status" value="2"/>
</dbReference>
<dbReference type="SUPFAM" id="SSF54637">
    <property type="entry name" value="Thioesterase/thiol ester dehydrase-isomerase"/>
    <property type="match status" value="2"/>
</dbReference>
<feature type="domain" description="FAS1-like dehydratase" evidence="1">
    <location>
        <begin position="192"/>
        <end position="347"/>
    </location>
</feature>
<evidence type="ECO:0000313" key="2">
    <source>
        <dbReference type="EMBL" id="MBB3862124.1"/>
    </source>
</evidence>
<gene>
    <name evidence="2" type="ORF">GGQ88_003422</name>
</gene>
<dbReference type="InterPro" id="IPR029069">
    <property type="entry name" value="HotDog_dom_sf"/>
</dbReference>
<dbReference type="EMBL" id="JACICY010000010">
    <property type="protein sequence ID" value="MBB3862124.1"/>
    <property type="molecule type" value="Genomic_DNA"/>
</dbReference>
<dbReference type="InterPro" id="IPR039569">
    <property type="entry name" value="FAS1-like_DH_region"/>
</dbReference>
<reference evidence="2 3" key="1">
    <citation type="submission" date="2020-08" db="EMBL/GenBank/DDBJ databases">
        <title>Genomic Encyclopedia of Type Strains, Phase IV (KMG-IV): sequencing the most valuable type-strain genomes for metagenomic binning, comparative biology and taxonomic classification.</title>
        <authorList>
            <person name="Goeker M."/>
        </authorList>
    </citation>
    <scope>NUCLEOTIDE SEQUENCE [LARGE SCALE GENOMIC DNA]</scope>
    <source>
        <strain evidence="2 3">DSM 14552</strain>
    </source>
</reference>
<sequence>MSGHNYPSLFWEDVADAQALPGFDYELSMLRLVAFVRATGLYDYVHHDPDYARAVGIKDAFAATPHIGGLFCRAVTDWAGPLAMIRRIEFRMTGQCLRGDILVVSGAVSSKRRHTDGSALVDVDLNIANQEAPSVASAKVTIALPSRDGTMPPIVRKRDPDEIVTPNDDMPDFAKGYLGQVREGNWEPRDPLLASDIHLWCEALEDWNPLYWDKDFAAASPVGGLVSPPIGLFFGAGSGLVVGLGHLKPGAAVPEPIVQGLHGMELMSALRQELIRGGVPFPPPDCPETVVTNAVYNFYRPLRVGDTLRTEQRLATCSQLRKTRLGEGYFTSGENLLFNQHDELVRTTTLNLFCYRQQQG</sequence>
<comment type="caution">
    <text evidence="2">The sequence shown here is derived from an EMBL/GenBank/DDBJ whole genome shotgun (WGS) entry which is preliminary data.</text>
</comment>
<protein>
    <submittedName>
        <fullName evidence="2">Acyl dehydratase</fullName>
    </submittedName>
</protein>
<dbReference type="AlphaFoldDB" id="A0A7W6A0W2"/>
<dbReference type="Pfam" id="PF13452">
    <property type="entry name" value="FAS1_DH_region"/>
    <property type="match status" value="1"/>
</dbReference>
<evidence type="ECO:0000259" key="1">
    <source>
        <dbReference type="Pfam" id="PF13452"/>
    </source>
</evidence>
<proteinExistence type="predicted"/>
<accession>A0A7W6A0W2</accession>
<dbReference type="Proteomes" id="UP000562395">
    <property type="component" value="Unassembled WGS sequence"/>
</dbReference>